<evidence type="ECO:0000256" key="3">
    <source>
        <dbReference type="ARBA" id="ARBA00022448"/>
    </source>
</evidence>
<name>A0A9W7A7V2_9STRA</name>
<evidence type="ECO:0000256" key="11">
    <source>
        <dbReference type="ARBA" id="ARBA00023303"/>
    </source>
</evidence>
<evidence type="ECO:0000256" key="1">
    <source>
        <dbReference type="ARBA" id="ARBA00004127"/>
    </source>
</evidence>
<keyword evidence="7" id="KW-0630">Potassium</keyword>
<feature type="transmembrane region" description="Helical" evidence="12">
    <location>
        <begin position="78"/>
        <end position="96"/>
    </location>
</feature>
<dbReference type="AlphaFoldDB" id="A0A9W7A7V2"/>
<keyword evidence="6" id="KW-0631">Potassium channel</keyword>
<keyword evidence="3" id="KW-0813">Transport</keyword>
<evidence type="ECO:0000313" key="13">
    <source>
        <dbReference type="EMBL" id="GMH65096.1"/>
    </source>
</evidence>
<dbReference type="OrthoDB" id="195817at2759"/>
<evidence type="ECO:0000256" key="2">
    <source>
        <dbReference type="ARBA" id="ARBA00005766"/>
    </source>
</evidence>
<dbReference type="EMBL" id="BRXZ01002565">
    <property type="protein sequence ID" value="GMH65096.1"/>
    <property type="molecule type" value="Genomic_DNA"/>
</dbReference>
<organism evidence="13 14">
    <name type="scientific">Triparma retinervis</name>
    <dbReference type="NCBI Taxonomy" id="2557542"/>
    <lineage>
        <taxon>Eukaryota</taxon>
        <taxon>Sar</taxon>
        <taxon>Stramenopiles</taxon>
        <taxon>Ochrophyta</taxon>
        <taxon>Bolidophyceae</taxon>
        <taxon>Parmales</taxon>
        <taxon>Triparmaceae</taxon>
        <taxon>Triparma</taxon>
    </lineage>
</organism>
<comment type="subcellular location">
    <subcellularLocation>
        <location evidence="1">Endomembrane system</location>
        <topology evidence="1">Multi-pass membrane protein</topology>
    </subcellularLocation>
</comment>
<evidence type="ECO:0000256" key="8">
    <source>
        <dbReference type="ARBA" id="ARBA00022989"/>
    </source>
</evidence>
<dbReference type="Pfam" id="PF05197">
    <property type="entry name" value="TRIC"/>
    <property type="match status" value="1"/>
</dbReference>
<keyword evidence="10 12" id="KW-0472">Membrane</keyword>
<keyword evidence="9" id="KW-0406">Ion transport</keyword>
<gene>
    <name evidence="13" type="ORF">TrRE_jg1425</name>
</gene>
<dbReference type="Proteomes" id="UP001165082">
    <property type="component" value="Unassembled WGS sequence"/>
</dbReference>
<keyword evidence="5 12" id="KW-0812">Transmembrane</keyword>
<evidence type="ECO:0000256" key="7">
    <source>
        <dbReference type="ARBA" id="ARBA00022958"/>
    </source>
</evidence>
<feature type="transmembrane region" description="Helical" evidence="12">
    <location>
        <begin position="152"/>
        <end position="173"/>
    </location>
</feature>
<evidence type="ECO:0000313" key="14">
    <source>
        <dbReference type="Proteomes" id="UP001165082"/>
    </source>
</evidence>
<evidence type="ECO:0000256" key="10">
    <source>
        <dbReference type="ARBA" id="ARBA00023136"/>
    </source>
</evidence>
<evidence type="ECO:0000256" key="9">
    <source>
        <dbReference type="ARBA" id="ARBA00023065"/>
    </source>
</evidence>
<evidence type="ECO:0000256" key="6">
    <source>
        <dbReference type="ARBA" id="ARBA00022826"/>
    </source>
</evidence>
<dbReference type="GO" id="GO:0042802">
    <property type="term" value="F:identical protein binding"/>
    <property type="evidence" value="ECO:0007669"/>
    <property type="project" value="InterPro"/>
</dbReference>
<evidence type="ECO:0000256" key="12">
    <source>
        <dbReference type="SAM" id="Phobius"/>
    </source>
</evidence>
<keyword evidence="8 12" id="KW-1133">Transmembrane helix</keyword>
<keyword evidence="11" id="KW-0407">Ion channel</keyword>
<comment type="caution">
    <text evidence="13">The sequence shown here is derived from an EMBL/GenBank/DDBJ whole genome shotgun (WGS) entry which is preliminary data.</text>
</comment>
<dbReference type="InterPro" id="IPR007866">
    <property type="entry name" value="TRIC_channel"/>
</dbReference>
<feature type="transmembrane region" description="Helical" evidence="12">
    <location>
        <begin position="108"/>
        <end position="132"/>
    </location>
</feature>
<accession>A0A9W7A7V2</accession>
<keyword evidence="14" id="KW-1185">Reference proteome</keyword>
<evidence type="ECO:0000256" key="4">
    <source>
        <dbReference type="ARBA" id="ARBA00022538"/>
    </source>
</evidence>
<proteinExistence type="inferred from homology"/>
<protein>
    <submittedName>
        <fullName evidence="13">Uncharacterized protein</fullName>
    </submittedName>
</protein>
<comment type="similarity">
    <text evidence="2">Belongs to the TMEM38 family.</text>
</comment>
<reference evidence="13" key="1">
    <citation type="submission" date="2022-07" db="EMBL/GenBank/DDBJ databases">
        <title>Genome analysis of Parmales, a sister group of diatoms, reveals the evolutionary specialization of diatoms from phago-mixotrophs to photoautotrophs.</title>
        <authorList>
            <person name="Ban H."/>
            <person name="Sato S."/>
            <person name="Yoshikawa S."/>
            <person name="Kazumasa Y."/>
            <person name="Nakamura Y."/>
            <person name="Ichinomiya M."/>
            <person name="Saitoh K."/>
            <person name="Sato N."/>
            <person name="Blanc-Mathieu R."/>
            <person name="Endo H."/>
            <person name="Kuwata A."/>
            <person name="Ogata H."/>
        </authorList>
    </citation>
    <scope>NUCLEOTIDE SEQUENCE</scope>
</reference>
<dbReference type="GO" id="GO:0012505">
    <property type="term" value="C:endomembrane system"/>
    <property type="evidence" value="ECO:0007669"/>
    <property type="project" value="UniProtKB-SubCell"/>
</dbReference>
<evidence type="ECO:0000256" key="5">
    <source>
        <dbReference type="ARBA" id="ARBA00022692"/>
    </source>
</evidence>
<dbReference type="GO" id="GO:0005267">
    <property type="term" value="F:potassium channel activity"/>
    <property type="evidence" value="ECO:0007669"/>
    <property type="project" value="UniProtKB-KW"/>
</dbReference>
<dbReference type="GO" id="GO:0016020">
    <property type="term" value="C:membrane"/>
    <property type="evidence" value="ECO:0007669"/>
    <property type="project" value="InterPro"/>
</dbReference>
<keyword evidence="4" id="KW-0633">Potassium transport</keyword>
<sequence length="187" mass="20827">MTSYIIAFLRASFPFAQELMVFGMAMESAVAVRKADDAEVKKSPKTPYNWFLTLVQTSLIGFGGGWLMPIMLGLPSSFLLGGDINSLGCLISWYLVFHSPRDYFYTKICAAVPFQVFYTSFAQLFRATGIYGFVDKSLSVGMKPSAYYPTPLLGPVLTASLLSNIGPIFRLGYKEWFKVRRGESFAN</sequence>
<feature type="transmembrane region" description="Helical" evidence="12">
    <location>
        <begin position="50"/>
        <end position="72"/>
    </location>
</feature>